<keyword evidence="4" id="KW-0804">Transcription</keyword>
<dbReference type="InterPro" id="IPR050950">
    <property type="entry name" value="HTH-type_LysR_regulators"/>
</dbReference>
<dbReference type="CDD" id="cd05466">
    <property type="entry name" value="PBP2_LTTR_substrate"/>
    <property type="match status" value="1"/>
</dbReference>
<accession>A0ABU9GT86</accession>
<dbReference type="PANTHER" id="PTHR30419">
    <property type="entry name" value="HTH-TYPE TRANSCRIPTIONAL REGULATOR YBHD"/>
    <property type="match status" value="1"/>
</dbReference>
<dbReference type="Pfam" id="PF00126">
    <property type="entry name" value="HTH_1"/>
    <property type="match status" value="1"/>
</dbReference>
<comment type="caution">
    <text evidence="6">The sequence shown here is derived from an EMBL/GenBank/DDBJ whole genome shotgun (WGS) entry which is preliminary data.</text>
</comment>
<dbReference type="Gene3D" id="3.40.190.290">
    <property type="match status" value="1"/>
</dbReference>
<dbReference type="Pfam" id="PF03466">
    <property type="entry name" value="LysR_substrate"/>
    <property type="match status" value="1"/>
</dbReference>
<evidence type="ECO:0000313" key="7">
    <source>
        <dbReference type="Proteomes" id="UP001369082"/>
    </source>
</evidence>
<dbReference type="SUPFAM" id="SSF53850">
    <property type="entry name" value="Periplasmic binding protein-like II"/>
    <property type="match status" value="1"/>
</dbReference>
<name>A0ABU9GT86_9GAMM</name>
<protein>
    <submittedName>
        <fullName evidence="6">LysR family transcriptional regulator</fullName>
    </submittedName>
</protein>
<dbReference type="InterPro" id="IPR036388">
    <property type="entry name" value="WH-like_DNA-bd_sf"/>
</dbReference>
<reference evidence="6 7" key="1">
    <citation type="submission" date="2024-02" db="EMBL/GenBank/DDBJ databases">
        <title>Bacteria isolated from the canopy kelp, Nereocystis luetkeana.</title>
        <authorList>
            <person name="Pfister C.A."/>
            <person name="Younker I.T."/>
            <person name="Light S.H."/>
        </authorList>
    </citation>
    <scope>NUCLEOTIDE SEQUENCE [LARGE SCALE GENOMIC DNA]</scope>
    <source>
        <strain evidence="6 7">TI.1.05</strain>
    </source>
</reference>
<evidence type="ECO:0000259" key="5">
    <source>
        <dbReference type="PROSITE" id="PS50931"/>
    </source>
</evidence>
<dbReference type="RefSeq" id="WP_341598592.1">
    <property type="nucleotide sequence ID" value="NZ_JBAKAZ010000057.1"/>
</dbReference>
<dbReference type="InterPro" id="IPR036390">
    <property type="entry name" value="WH_DNA-bd_sf"/>
</dbReference>
<proteinExistence type="inferred from homology"/>
<dbReference type="PROSITE" id="PS50931">
    <property type="entry name" value="HTH_LYSR"/>
    <property type="match status" value="1"/>
</dbReference>
<sequence length="289" mass="33014">MDIRLLTYFIAVAKHQNITHAAKSLHIAQPALSVAIKKLEAQLELELFRREQRKLLLTHEGEVLLLHAKKIVQQLDDATLAMKELRGLEKGEVRLGVPSIMGTYYFPNILMAFKSRYPKLKLIMIEAGTQSIQKMLLEGEIDLGIIQTRNLPEALDSELLIRSQMVAVVNTDHEFADKKVLSYDAFFSQDLVMFKKGYFHREKLDDICLQKNLTANFSFETNLLAVILKIVKQDFAISALLEMATEEEPGIVSIPFEEPIVLDISIAWRKNGYLSKADKTFLDFVKQHR</sequence>
<keyword evidence="3" id="KW-0238">DNA-binding</keyword>
<evidence type="ECO:0000256" key="4">
    <source>
        <dbReference type="ARBA" id="ARBA00023163"/>
    </source>
</evidence>
<dbReference type="Proteomes" id="UP001369082">
    <property type="component" value="Unassembled WGS sequence"/>
</dbReference>
<dbReference type="InterPro" id="IPR005119">
    <property type="entry name" value="LysR_subst-bd"/>
</dbReference>
<evidence type="ECO:0000256" key="1">
    <source>
        <dbReference type="ARBA" id="ARBA00009437"/>
    </source>
</evidence>
<evidence type="ECO:0000313" key="6">
    <source>
        <dbReference type="EMBL" id="MEL0630465.1"/>
    </source>
</evidence>
<organism evidence="6 7">
    <name type="scientific">Psychromonas aquatilis</name>
    <dbReference type="NCBI Taxonomy" id="2005072"/>
    <lineage>
        <taxon>Bacteria</taxon>
        <taxon>Pseudomonadati</taxon>
        <taxon>Pseudomonadota</taxon>
        <taxon>Gammaproteobacteria</taxon>
        <taxon>Alteromonadales</taxon>
        <taxon>Psychromonadaceae</taxon>
        <taxon>Psychromonas</taxon>
    </lineage>
</organism>
<keyword evidence="7" id="KW-1185">Reference proteome</keyword>
<comment type="similarity">
    <text evidence="1">Belongs to the LysR transcriptional regulatory family.</text>
</comment>
<dbReference type="PRINTS" id="PR00039">
    <property type="entry name" value="HTHLYSR"/>
</dbReference>
<dbReference type="Gene3D" id="1.10.10.10">
    <property type="entry name" value="Winged helix-like DNA-binding domain superfamily/Winged helix DNA-binding domain"/>
    <property type="match status" value="1"/>
</dbReference>
<dbReference type="InterPro" id="IPR000847">
    <property type="entry name" value="LysR_HTH_N"/>
</dbReference>
<dbReference type="EMBL" id="JBAKAZ010000057">
    <property type="protein sequence ID" value="MEL0630465.1"/>
    <property type="molecule type" value="Genomic_DNA"/>
</dbReference>
<evidence type="ECO:0000256" key="3">
    <source>
        <dbReference type="ARBA" id="ARBA00023125"/>
    </source>
</evidence>
<feature type="domain" description="HTH lysR-type" evidence="5">
    <location>
        <begin position="1"/>
        <end position="58"/>
    </location>
</feature>
<dbReference type="PANTHER" id="PTHR30419:SF30">
    <property type="entry name" value="LYSR FAMILY TRANSCRIPTIONAL REGULATOR"/>
    <property type="match status" value="1"/>
</dbReference>
<keyword evidence="2" id="KW-0805">Transcription regulation</keyword>
<gene>
    <name evidence="6" type="ORF">V6256_12685</name>
</gene>
<dbReference type="SUPFAM" id="SSF46785">
    <property type="entry name" value="Winged helix' DNA-binding domain"/>
    <property type="match status" value="1"/>
</dbReference>
<evidence type="ECO:0000256" key="2">
    <source>
        <dbReference type="ARBA" id="ARBA00023015"/>
    </source>
</evidence>